<protein>
    <submittedName>
        <fullName evidence="3">YycH family regulatory protein</fullName>
    </submittedName>
</protein>
<keyword evidence="4" id="KW-1185">Reference proteome</keyword>
<dbReference type="Pfam" id="PF07435">
    <property type="entry name" value="YycH"/>
    <property type="match status" value="1"/>
</dbReference>
<evidence type="ECO:0000256" key="1">
    <source>
        <dbReference type="SAM" id="Phobius"/>
    </source>
</evidence>
<dbReference type="Gene3D" id="3.10.450.310">
    <property type="match status" value="1"/>
</dbReference>
<organism evidence="3 4">
    <name type="scientific">Cytobacillus mangrovibacter</name>
    <dbReference type="NCBI Taxonomy" id="3299024"/>
    <lineage>
        <taxon>Bacteria</taxon>
        <taxon>Bacillati</taxon>
        <taxon>Bacillota</taxon>
        <taxon>Bacilli</taxon>
        <taxon>Bacillales</taxon>
        <taxon>Bacillaceae</taxon>
        <taxon>Cytobacillus</taxon>
    </lineage>
</organism>
<accession>A0ABW6K306</accession>
<sequence>MTYENIKSVILVFLVCFSVLLTWSIWMYQPNYEMMKKQNTVEKVAISEKKEVGEIIKPDRIYYHLSKEKHYGTVDKNEIKKIITEIGRWNFTDFENISDEIKNPYSFSHSPGNTVIVFPDSIPIDLYRSIIDIKDKDLPNFQFDQIVIDVEGVQKEQSFVYFISTKNEKAYRSHVPSSFVSNFNTSFFKNVEYTINYVKYFPYKSSNERIFFLPEKETKMLSYQYLSNPLDSEKYKNALFIDPSVVQKNYLLSGEEYKDYSSLMRVNYDKNTLSYINPVESSESHFPSNNLLKRSIDFVNEHGGWTGKYRFVEVDELNHRVLFRLYEDKGYPVFSDENGISEIRHKWGQNEILEYSRSNFSFGVLTETVEKTLSSGHEVLEWLESMEDFDLDLVQDIVLGYTMTKDPQTPLVYLEPSWYYQYNHSWYKISMDEFEGGNHGLE</sequence>
<dbReference type="Proteomes" id="UP001601058">
    <property type="component" value="Unassembled WGS sequence"/>
</dbReference>
<dbReference type="InterPro" id="IPR042274">
    <property type="entry name" value="YycH/YycI_2"/>
</dbReference>
<proteinExistence type="predicted"/>
<evidence type="ECO:0000313" key="4">
    <source>
        <dbReference type="Proteomes" id="UP001601058"/>
    </source>
</evidence>
<comment type="caution">
    <text evidence="3">The sequence shown here is derived from an EMBL/GenBank/DDBJ whole genome shotgun (WGS) entry which is preliminary data.</text>
</comment>
<dbReference type="Gene3D" id="3.30.310.160">
    <property type="entry name" value="YycH protein, domain 2"/>
    <property type="match status" value="1"/>
</dbReference>
<keyword evidence="1" id="KW-0472">Membrane</keyword>
<feature type="domain" description="Regulatory protein YycH" evidence="2">
    <location>
        <begin position="4"/>
        <end position="442"/>
    </location>
</feature>
<reference evidence="3 4" key="1">
    <citation type="submission" date="2024-08" db="EMBL/GenBank/DDBJ databases">
        <title>Two novel Cytobacillus novel species.</title>
        <authorList>
            <person name="Liu G."/>
        </authorList>
    </citation>
    <scope>NUCLEOTIDE SEQUENCE [LARGE SCALE GENOMIC DNA]</scope>
    <source>
        <strain evidence="3 4">FJAT-53684</strain>
    </source>
</reference>
<keyword evidence="1" id="KW-1133">Transmembrane helix</keyword>
<name>A0ABW6K306_9BACI</name>
<gene>
    <name evidence="3" type="ORF">ACFYKT_15130</name>
</gene>
<evidence type="ECO:0000313" key="3">
    <source>
        <dbReference type="EMBL" id="MFE8697670.1"/>
    </source>
</evidence>
<keyword evidence="1" id="KW-0812">Transmembrane</keyword>
<dbReference type="EMBL" id="JBIACJ010000008">
    <property type="protein sequence ID" value="MFE8697670.1"/>
    <property type="molecule type" value="Genomic_DNA"/>
</dbReference>
<evidence type="ECO:0000259" key="2">
    <source>
        <dbReference type="Pfam" id="PF07435"/>
    </source>
</evidence>
<dbReference type="RefSeq" id="WP_389221301.1">
    <property type="nucleotide sequence ID" value="NZ_JBIACJ010000008.1"/>
</dbReference>
<dbReference type="CDD" id="cd15787">
    <property type="entry name" value="YycH_N"/>
    <property type="match status" value="1"/>
</dbReference>
<feature type="transmembrane region" description="Helical" evidence="1">
    <location>
        <begin position="6"/>
        <end position="28"/>
    </location>
</feature>
<dbReference type="InterPro" id="IPR009996">
    <property type="entry name" value="YycH"/>
</dbReference>